<dbReference type="GO" id="GO:0005315">
    <property type="term" value="F:phosphate transmembrane transporter activity"/>
    <property type="evidence" value="ECO:0007669"/>
    <property type="project" value="InterPro"/>
</dbReference>
<evidence type="ECO:0000313" key="12">
    <source>
        <dbReference type="EMBL" id="OZI64473.1"/>
    </source>
</evidence>
<dbReference type="AlphaFoldDB" id="A0A261UU98"/>
<evidence type="ECO:0000256" key="6">
    <source>
        <dbReference type="ARBA" id="ARBA00022692"/>
    </source>
</evidence>
<reference evidence="13" key="1">
    <citation type="submission" date="2017-05" db="EMBL/GenBank/DDBJ databases">
        <title>Complete and WGS of Bordetella genogroups.</title>
        <authorList>
            <person name="Spilker T."/>
            <person name="Lipuma J."/>
        </authorList>
    </citation>
    <scope>NUCLEOTIDE SEQUENCE [LARGE SCALE GENOMIC DNA]</scope>
    <source>
        <strain evidence="13">AU8856</strain>
    </source>
</reference>
<evidence type="ECO:0000256" key="3">
    <source>
        <dbReference type="ARBA" id="ARBA00022448"/>
    </source>
</evidence>
<dbReference type="InterPro" id="IPR035906">
    <property type="entry name" value="MetI-like_sf"/>
</dbReference>
<feature type="domain" description="ABC transmembrane type-1" evidence="11">
    <location>
        <begin position="76"/>
        <end position="306"/>
    </location>
</feature>
<keyword evidence="7 9" id="KW-1133">Transmembrane helix</keyword>
<dbReference type="PROSITE" id="PS50928">
    <property type="entry name" value="ABC_TM1"/>
    <property type="match status" value="1"/>
</dbReference>
<feature type="transmembrane region" description="Helical" evidence="9">
    <location>
        <begin position="291"/>
        <end position="310"/>
    </location>
</feature>
<evidence type="ECO:0000256" key="7">
    <source>
        <dbReference type="ARBA" id="ARBA00022989"/>
    </source>
</evidence>
<dbReference type="EMBL" id="NEVS01000002">
    <property type="protein sequence ID" value="OZI64473.1"/>
    <property type="molecule type" value="Genomic_DNA"/>
</dbReference>
<dbReference type="InterPro" id="IPR000515">
    <property type="entry name" value="MetI-like"/>
</dbReference>
<dbReference type="Proteomes" id="UP000215767">
    <property type="component" value="Unassembled WGS sequence"/>
</dbReference>
<keyword evidence="13" id="KW-1185">Reference proteome</keyword>
<gene>
    <name evidence="12" type="ORF">CAL28_07305</name>
</gene>
<dbReference type="InterPro" id="IPR051124">
    <property type="entry name" value="Phosphate_Transport_Permease"/>
</dbReference>
<dbReference type="GO" id="GO:0006817">
    <property type="term" value="P:phosphate ion transport"/>
    <property type="evidence" value="ECO:0007669"/>
    <property type="project" value="UniProtKB-KW"/>
</dbReference>
<evidence type="ECO:0000313" key="13">
    <source>
        <dbReference type="Proteomes" id="UP000215767"/>
    </source>
</evidence>
<proteinExistence type="inferred from homology"/>
<evidence type="ECO:0000256" key="5">
    <source>
        <dbReference type="ARBA" id="ARBA00022592"/>
    </source>
</evidence>
<feature type="transmembrane region" description="Helical" evidence="9">
    <location>
        <begin position="166"/>
        <end position="188"/>
    </location>
</feature>
<dbReference type="CDD" id="cd06261">
    <property type="entry name" value="TM_PBP2"/>
    <property type="match status" value="1"/>
</dbReference>
<evidence type="ECO:0000256" key="4">
    <source>
        <dbReference type="ARBA" id="ARBA00022475"/>
    </source>
</evidence>
<protein>
    <recommendedName>
        <fullName evidence="10">Phosphate transport system permease protein</fullName>
    </recommendedName>
</protein>
<sequence>MRLFRIGLGCFAALVPLALLSLFVFLAVYAWPAIRFNGLHFLVSDTWSLGNLYADPVMRDGQAVPAGAHYGIWVFIVGTLASSAIALVIAVPMGIGVGLFVSEYTPPAVRHVFAQIVEVLAMVPSVVYGLWGLEVLAPLVYRNIAPLIAKVFFFVPFLSARAGSGYGLLTAGLVLVLMVLPVISSTLLEAMQRVPRELRESTMALGATRTEMVRKILLPAVRVPLIGSAMLAMGRALGETMAVLMVSGGALNYLPNTLYSPITSMAAFIASQLDSALQDPSGMAVRSLAEIALVLLVISVIVNVIARLLTRHALAGANA</sequence>
<dbReference type="PANTHER" id="PTHR30425">
    <property type="entry name" value="PHOSPHATE TRANSPORT SYSTEM PERMEASE PROTEIN PST"/>
    <property type="match status" value="1"/>
</dbReference>
<keyword evidence="6 9" id="KW-0812">Transmembrane</keyword>
<dbReference type="RefSeq" id="WP_094840778.1">
    <property type="nucleotide sequence ID" value="NZ_NEVS01000002.1"/>
</dbReference>
<dbReference type="NCBIfam" id="TIGR02138">
    <property type="entry name" value="phosphate_pstC"/>
    <property type="match status" value="1"/>
</dbReference>
<evidence type="ECO:0000256" key="8">
    <source>
        <dbReference type="ARBA" id="ARBA00023136"/>
    </source>
</evidence>
<evidence type="ECO:0000256" key="10">
    <source>
        <dbReference type="RuleBase" id="RU363054"/>
    </source>
</evidence>
<keyword evidence="4" id="KW-1003">Cell membrane</keyword>
<dbReference type="PANTHER" id="PTHR30425:SF1">
    <property type="entry name" value="PHOSPHATE TRANSPORT SYSTEM PERMEASE PROTEIN PSTC"/>
    <property type="match status" value="1"/>
</dbReference>
<feature type="transmembrane region" description="Helical" evidence="9">
    <location>
        <begin position="139"/>
        <end position="159"/>
    </location>
</feature>
<accession>A0A261UU98</accession>
<evidence type="ECO:0000256" key="1">
    <source>
        <dbReference type="ARBA" id="ARBA00004651"/>
    </source>
</evidence>
<comment type="similarity">
    <text evidence="2 10">Belongs to the binding-protein-dependent transport system permease family. CysTW subfamily.</text>
</comment>
<comment type="function">
    <text evidence="10">Part of the binding-protein-dependent transport system for phosphate; probably responsible for the translocation of the substrate across the membrane.</text>
</comment>
<comment type="subcellular location">
    <subcellularLocation>
        <location evidence="10">Cell inner membrane</location>
        <topology evidence="10">Multi-pass membrane protein</topology>
    </subcellularLocation>
    <subcellularLocation>
        <location evidence="1 9">Cell membrane</location>
        <topology evidence="1 9">Multi-pass membrane protein</topology>
    </subcellularLocation>
</comment>
<feature type="transmembrane region" description="Helical" evidence="9">
    <location>
        <begin position="250"/>
        <end position="271"/>
    </location>
</feature>
<dbReference type="SUPFAM" id="SSF161098">
    <property type="entry name" value="MetI-like"/>
    <property type="match status" value="1"/>
</dbReference>
<dbReference type="GO" id="GO:0005886">
    <property type="term" value="C:plasma membrane"/>
    <property type="evidence" value="ECO:0007669"/>
    <property type="project" value="UniProtKB-SubCell"/>
</dbReference>
<name>A0A261UU98_9BORD</name>
<keyword evidence="10" id="KW-0997">Cell inner membrane</keyword>
<keyword evidence="3 9" id="KW-0813">Transport</keyword>
<dbReference type="InterPro" id="IPR011864">
    <property type="entry name" value="Phosphate_PstC"/>
</dbReference>
<dbReference type="OrthoDB" id="9785113at2"/>
<keyword evidence="5 10" id="KW-0592">Phosphate transport</keyword>
<evidence type="ECO:0000256" key="2">
    <source>
        <dbReference type="ARBA" id="ARBA00007069"/>
    </source>
</evidence>
<evidence type="ECO:0000259" key="11">
    <source>
        <dbReference type="PROSITE" id="PS50928"/>
    </source>
</evidence>
<dbReference type="Gene3D" id="1.10.3720.10">
    <property type="entry name" value="MetI-like"/>
    <property type="match status" value="1"/>
</dbReference>
<keyword evidence="8 9" id="KW-0472">Membrane</keyword>
<dbReference type="Pfam" id="PF00528">
    <property type="entry name" value="BPD_transp_1"/>
    <property type="match status" value="1"/>
</dbReference>
<organism evidence="12 13">
    <name type="scientific">Bordetella genomosp. 11</name>
    <dbReference type="NCBI Taxonomy" id="1416808"/>
    <lineage>
        <taxon>Bacteria</taxon>
        <taxon>Pseudomonadati</taxon>
        <taxon>Pseudomonadota</taxon>
        <taxon>Betaproteobacteria</taxon>
        <taxon>Burkholderiales</taxon>
        <taxon>Alcaligenaceae</taxon>
        <taxon>Bordetella</taxon>
    </lineage>
</organism>
<feature type="transmembrane region" description="Helical" evidence="9">
    <location>
        <begin position="216"/>
        <end position="238"/>
    </location>
</feature>
<comment type="caution">
    <text evidence="12">The sequence shown here is derived from an EMBL/GenBank/DDBJ whole genome shotgun (WGS) entry which is preliminary data.</text>
</comment>
<evidence type="ECO:0000256" key="9">
    <source>
        <dbReference type="RuleBase" id="RU363032"/>
    </source>
</evidence>
<feature type="transmembrane region" description="Helical" evidence="9">
    <location>
        <begin position="72"/>
        <end position="100"/>
    </location>
</feature>
<feature type="transmembrane region" description="Helical" evidence="9">
    <location>
        <begin position="112"/>
        <end position="133"/>
    </location>
</feature>